<feature type="compositionally biased region" description="Low complexity" evidence="2">
    <location>
        <begin position="115"/>
        <end position="129"/>
    </location>
</feature>
<dbReference type="InterPro" id="IPR007694">
    <property type="entry name" value="DNA_helicase_DnaB-like_C"/>
</dbReference>
<feature type="domain" description="SF4 helicase" evidence="3">
    <location>
        <begin position="154"/>
        <end position="364"/>
    </location>
</feature>
<evidence type="ECO:0000256" key="2">
    <source>
        <dbReference type="SAM" id="MobiDB-lite"/>
    </source>
</evidence>
<sequence length="850" mass="90533">MSQPPQAQDSTSASDARRDLYGLVKSAEDDGVTTLIHKSVNKRGERVLLAPLDRFPAARKAGVFPTWTLSAAQKEFGTLITRAAAGEPQILRRNSTPIAVLLPADPNEDAFSPDTAAPEGAATAGGAVTRPSTPTRERGRRLATFGDAIGAVLATGPAPGLSFGLARLDEATGGLHPGRLVLVAAQPQVGGSLIGLAAARTALARSARVLYAASGPSSADITRRIIAAEAGGDYARLKTGILTPDEQQVVERLRHAPLLIDDGSDLTAEAIADTAPLADDLALVVVDRLQRAHNPRLPLSGEHLPEASQVLRELARSQNVPVLAVLDTDDPAIVNLLDADVIITLTNTPGQQATGLTVAERDLGVIATTSLRPDLAHARFLDTTPTPVAPDPATGASSADEPLPDTVGTTADRELADAALPFTSGAVKGLPAELTRILAALRTALAGAHVKDLDDLHAPLTEMAAAGLQTPDTADGRRLAAALHAYNAAAPASESPQASALAPTGPVAQVVEDGDAVRRDDDDGLVPGDEQDEPEGAVFPALRILKESVARSKMHPIPVIRAEDREAGPWPLVSEDMDGEPGWVHPEVASTRVAHERNGKRVRRDQLDVPASFGDGLMCLIDRNGSFPSACSAVPLAPNKLLHTGPLDVFDKSQAGIYQISVPDWNNQDMPHPLGRLADRPGEQGRVWVTTPHIKMLERLHRDGHLTEPVVIHDSWTGKANESLFKPFYQATKDVRAELIQAGGEPYKNYKTRLSIALRLLWPKRPESRSPFWRPDWRMSMVAEASVRHWFSAFKAVQAGHTLIALRNVDAAIFWVPDETAPDTYRVGTGFGEVKAKFIQPGTFIPEGDD</sequence>
<dbReference type="AlphaFoldDB" id="A0AB39MC53"/>
<proteinExistence type="inferred from homology"/>
<dbReference type="InterPro" id="IPR027417">
    <property type="entry name" value="P-loop_NTPase"/>
</dbReference>
<name>A0AB39MC53_9ACTN</name>
<evidence type="ECO:0000256" key="1">
    <source>
        <dbReference type="ARBA" id="ARBA00009981"/>
    </source>
</evidence>
<dbReference type="PANTHER" id="PTHR30153:SF2">
    <property type="entry name" value="REPLICATIVE DNA HELICASE"/>
    <property type="match status" value="1"/>
</dbReference>
<gene>
    <name evidence="4" type="ORF">AB5J58_22080</name>
</gene>
<feature type="compositionally biased region" description="Low complexity" evidence="2">
    <location>
        <begin position="382"/>
        <end position="394"/>
    </location>
</feature>
<organism evidence="4">
    <name type="scientific">Streptomyces sp. R08</name>
    <dbReference type="NCBI Taxonomy" id="3238624"/>
    <lineage>
        <taxon>Bacteria</taxon>
        <taxon>Bacillati</taxon>
        <taxon>Actinomycetota</taxon>
        <taxon>Actinomycetes</taxon>
        <taxon>Kitasatosporales</taxon>
        <taxon>Streptomycetaceae</taxon>
        <taxon>Streptomyces</taxon>
    </lineage>
</organism>
<dbReference type="NCBIfam" id="TIGR01552">
    <property type="entry name" value="phd_fam"/>
    <property type="match status" value="1"/>
</dbReference>
<dbReference type="Gene3D" id="3.40.1620.10">
    <property type="entry name" value="YefM-like domain"/>
    <property type="match status" value="1"/>
</dbReference>
<feature type="region of interest" description="Disordered" evidence="2">
    <location>
        <begin position="382"/>
        <end position="408"/>
    </location>
</feature>
<dbReference type="PANTHER" id="PTHR30153">
    <property type="entry name" value="REPLICATIVE DNA HELICASE DNAB"/>
    <property type="match status" value="1"/>
</dbReference>
<dbReference type="Gene3D" id="3.40.50.300">
    <property type="entry name" value="P-loop containing nucleotide triphosphate hydrolases"/>
    <property type="match status" value="1"/>
</dbReference>
<dbReference type="Pfam" id="PF03796">
    <property type="entry name" value="DnaB_C"/>
    <property type="match status" value="1"/>
</dbReference>
<reference evidence="4" key="1">
    <citation type="submission" date="2024-07" db="EMBL/GenBank/DDBJ databases">
        <authorList>
            <person name="Yu S.T."/>
        </authorList>
    </citation>
    <scope>NUCLEOTIDE SEQUENCE</scope>
    <source>
        <strain evidence="4">R08</strain>
    </source>
</reference>
<dbReference type="SUPFAM" id="SSF52540">
    <property type="entry name" value="P-loop containing nucleoside triphosphate hydrolases"/>
    <property type="match status" value="1"/>
</dbReference>
<dbReference type="GO" id="GO:0005524">
    <property type="term" value="F:ATP binding"/>
    <property type="evidence" value="ECO:0007669"/>
    <property type="project" value="InterPro"/>
</dbReference>
<dbReference type="GO" id="GO:0006260">
    <property type="term" value="P:DNA replication"/>
    <property type="evidence" value="ECO:0007669"/>
    <property type="project" value="InterPro"/>
</dbReference>
<accession>A0AB39MC53</accession>
<dbReference type="InterPro" id="IPR036165">
    <property type="entry name" value="YefM-like_sf"/>
</dbReference>
<dbReference type="GO" id="GO:0003678">
    <property type="term" value="F:DNA helicase activity"/>
    <property type="evidence" value="ECO:0007669"/>
    <property type="project" value="InterPro"/>
</dbReference>
<dbReference type="GO" id="GO:0005829">
    <property type="term" value="C:cytosol"/>
    <property type="evidence" value="ECO:0007669"/>
    <property type="project" value="TreeGrafter"/>
</dbReference>
<dbReference type="PROSITE" id="PS51199">
    <property type="entry name" value="SF4_HELICASE"/>
    <property type="match status" value="1"/>
</dbReference>
<dbReference type="RefSeq" id="WP_369188803.1">
    <property type="nucleotide sequence ID" value="NZ_CP163431.1"/>
</dbReference>
<dbReference type="EMBL" id="CP163431">
    <property type="protein sequence ID" value="XDQ02696.1"/>
    <property type="molecule type" value="Genomic_DNA"/>
</dbReference>
<feature type="region of interest" description="Disordered" evidence="2">
    <location>
        <begin position="109"/>
        <end position="137"/>
    </location>
</feature>
<evidence type="ECO:0000259" key="3">
    <source>
        <dbReference type="PROSITE" id="PS51199"/>
    </source>
</evidence>
<comment type="similarity">
    <text evidence="1">Belongs to the phD/YefM antitoxin family.</text>
</comment>
<evidence type="ECO:0000313" key="4">
    <source>
        <dbReference type="EMBL" id="XDQ02696.1"/>
    </source>
</evidence>
<dbReference type="SUPFAM" id="SSF143120">
    <property type="entry name" value="YefM-like"/>
    <property type="match status" value="1"/>
</dbReference>
<protein>
    <submittedName>
        <fullName evidence="4">Type II toxin-antitoxin system prevent-host-death family antitoxin</fullName>
    </submittedName>
</protein>